<dbReference type="GO" id="GO:0030649">
    <property type="term" value="P:aminoglycoside antibiotic catabolic process"/>
    <property type="evidence" value="ECO:0007669"/>
    <property type="project" value="TreeGrafter"/>
</dbReference>
<dbReference type="Gene3D" id="3.30.1050.10">
    <property type="entry name" value="SCP2 sterol-binding domain"/>
    <property type="match status" value="1"/>
</dbReference>
<dbReference type="SUPFAM" id="SSF55729">
    <property type="entry name" value="Acyl-CoA N-acyltransferases (Nat)"/>
    <property type="match status" value="1"/>
</dbReference>
<dbReference type="Gene3D" id="3.40.630.30">
    <property type="match status" value="2"/>
</dbReference>
<protein>
    <submittedName>
        <fullName evidence="2">Predicted acetyltransferase</fullName>
    </submittedName>
</protein>
<dbReference type="PROSITE" id="PS51186">
    <property type="entry name" value="GNAT"/>
    <property type="match status" value="1"/>
</dbReference>
<dbReference type="SUPFAM" id="SSF55718">
    <property type="entry name" value="SCP-like"/>
    <property type="match status" value="1"/>
</dbReference>
<dbReference type="EMBL" id="FXAK01000007">
    <property type="protein sequence ID" value="SMF80692.1"/>
    <property type="molecule type" value="Genomic_DNA"/>
</dbReference>
<proteinExistence type="predicted"/>
<gene>
    <name evidence="2" type="ORF">SAMN02982917_5095</name>
</gene>
<dbReference type="GO" id="GO:0034069">
    <property type="term" value="F:aminoglycoside N-acetyltransferase activity"/>
    <property type="evidence" value="ECO:0007669"/>
    <property type="project" value="TreeGrafter"/>
</dbReference>
<keyword evidence="2" id="KW-0808">Transferase</keyword>
<dbReference type="STRING" id="286727.SAMN02982917_5095"/>
<dbReference type="Pfam" id="PF13530">
    <property type="entry name" value="SCP2_2"/>
    <property type="match status" value="1"/>
</dbReference>
<evidence type="ECO:0000259" key="1">
    <source>
        <dbReference type="PROSITE" id="PS51186"/>
    </source>
</evidence>
<evidence type="ECO:0000313" key="2">
    <source>
        <dbReference type="EMBL" id="SMF80692.1"/>
    </source>
</evidence>
<name>A0A1X7H6P9_9PROT</name>
<dbReference type="InterPro" id="IPR036527">
    <property type="entry name" value="SCP2_sterol-bd_dom_sf"/>
</dbReference>
<sequence>MMDQWFGGRPVPVQAIAMVAVDPALRGAGHGSALMRSLMMEGRNAGAALSVLCPATLPFYQRLGFGRGGVTCRWSAPPMAFARAGATATSLLPADPLDAAPLAMLRRSMLAERNGLPERTEALWTLALCPDGEPADLYRNDDGYIAVTPPQDGRLAVADACLPSPWALEPAMALLAGFRAQVDRVTWRGGPDDTLALMAGDGVTLDMREEWLTRPLNIVLALEARGYPAGLSESATFEIKDNLIHRSCGKYHLEVAQSRGNISEMEQVFEPPIRMGAAAFASLFTGHANARSLWRAGLLHGEEKMIDRLHRIFCGAPSWMPDRF</sequence>
<organism evidence="2 3">
    <name type="scientific">Azospirillum oryzae</name>
    <dbReference type="NCBI Taxonomy" id="286727"/>
    <lineage>
        <taxon>Bacteria</taxon>
        <taxon>Pseudomonadati</taxon>
        <taxon>Pseudomonadota</taxon>
        <taxon>Alphaproteobacteria</taxon>
        <taxon>Rhodospirillales</taxon>
        <taxon>Azospirillaceae</taxon>
        <taxon>Azospirillum</taxon>
    </lineage>
</organism>
<feature type="domain" description="N-acetyltransferase" evidence="1">
    <location>
        <begin position="1"/>
        <end position="84"/>
    </location>
</feature>
<dbReference type="InterPro" id="IPR016181">
    <property type="entry name" value="Acyl_CoA_acyltransferase"/>
</dbReference>
<dbReference type="Pfam" id="PF13527">
    <property type="entry name" value="Acetyltransf_9"/>
    <property type="match status" value="1"/>
</dbReference>
<dbReference type="InterPro" id="IPR051554">
    <property type="entry name" value="Acetyltransferase_Eis"/>
</dbReference>
<dbReference type="InterPro" id="IPR025559">
    <property type="entry name" value="Eis_dom"/>
</dbReference>
<reference evidence="2 3" key="1">
    <citation type="submission" date="2017-04" db="EMBL/GenBank/DDBJ databases">
        <authorList>
            <person name="Afonso C.L."/>
            <person name="Miller P.J."/>
            <person name="Scott M.A."/>
            <person name="Spackman E."/>
            <person name="Goraichik I."/>
            <person name="Dimitrov K.M."/>
            <person name="Suarez D.L."/>
            <person name="Swayne D.E."/>
        </authorList>
    </citation>
    <scope>NUCLEOTIDE SEQUENCE [LARGE SCALE GENOMIC DNA]</scope>
    <source>
        <strain evidence="2 3">A2P</strain>
    </source>
</reference>
<accession>A0A1X7H6P9</accession>
<dbReference type="AlphaFoldDB" id="A0A1X7H6P9"/>
<dbReference type="InterPro" id="IPR000182">
    <property type="entry name" value="GNAT_dom"/>
</dbReference>
<evidence type="ECO:0000313" key="3">
    <source>
        <dbReference type="Proteomes" id="UP000192936"/>
    </source>
</evidence>
<dbReference type="Proteomes" id="UP000192936">
    <property type="component" value="Unassembled WGS sequence"/>
</dbReference>
<dbReference type="CDD" id="cd04301">
    <property type="entry name" value="NAT_SF"/>
    <property type="match status" value="1"/>
</dbReference>
<dbReference type="PANTHER" id="PTHR37817:SF1">
    <property type="entry name" value="N-ACETYLTRANSFERASE EIS"/>
    <property type="match status" value="1"/>
</dbReference>
<dbReference type="PANTHER" id="PTHR37817">
    <property type="entry name" value="N-ACETYLTRANSFERASE EIS"/>
    <property type="match status" value="1"/>
</dbReference>